<name>A0A3M9X2T4_9HYPH</name>
<dbReference type="SUPFAM" id="SSF53335">
    <property type="entry name" value="S-adenosyl-L-methionine-dependent methyltransferases"/>
    <property type="match status" value="1"/>
</dbReference>
<feature type="region of interest" description="Disordered" evidence="3">
    <location>
        <begin position="223"/>
        <end position="242"/>
    </location>
</feature>
<dbReference type="Gene3D" id="3.40.50.150">
    <property type="entry name" value="Vaccinia Virus protein VP39"/>
    <property type="match status" value="1"/>
</dbReference>
<dbReference type="AlphaFoldDB" id="A0A3M9X2T4"/>
<gene>
    <name evidence="5" type="ORF">DNR46_31720</name>
</gene>
<dbReference type="PANTHER" id="PTHR18895">
    <property type="entry name" value="HEMK METHYLTRANSFERASE"/>
    <property type="match status" value="1"/>
</dbReference>
<dbReference type="InterPro" id="IPR029063">
    <property type="entry name" value="SAM-dependent_MTases_sf"/>
</dbReference>
<organism evidence="5 6">
    <name type="scientific">Mesorhizobium japonicum</name>
    <dbReference type="NCBI Taxonomy" id="2066070"/>
    <lineage>
        <taxon>Bacteria</taxon>
        <taxon>Pseudomonadati</taxon>
        <taxon>Pseudomonadota</taxon>
        <taxon>Alphaproteobacteria</taxon>
        <taxon>Hyphomicrobiales</taxon>
        <taxon>Phyllobacteriaceae</taxon>
        <taxon>Mesorhizobium</taxon>
    </lineage>
</organism>
<evidence type="ECO:0000313" key="6">
    <source>
        <dbReference type="Proteomes" id="UP000275436"/>
    </source>
</evidence>
<proteinExistence type="predicted"/>
<dbReference type="Proteomes" id="UP000275436">
    <property type="component" value="Unassembled WGS sequence"/>
</dbReference>
<keyword evidence="1 5" id="KW-0489">Methyltransferase</keyword>
<evidence type="ECO:0000256" key="3">
    <source>
        <dbReference type="SAM" id="MobiDB-lite"/>
    </source>
</evidence>
<keyword evidence="2" id="KW-0949">S-adenosyl-L-methionine</keyword>
<evidence type="ECO:0000256" key="1">
    <source>
        <dbReference type="ARBA" id="ARBA00022603"/>
    </source>
</evidence>
<dbReference type="GO" id="GO:0032259">
    <property type="term" value="P:methylation"/>
    <property type="evidence" value="ECO:0007669"/>
    <property type="project" value="UniProtKB-KW"/>
</dbReference>
<dbReference type="CDD" id="cd02440">
    <property type="entry name" value="AdoMet_MTases"/>
    <property type="match status" value="1"/>
</dbReference>
<evidence type="ECO:0000256" key="2">
    <source>
        <dbReference type="ARBA" id="ARBA00022691"/>
    </source>
</evidence>
<dbReference type="InterPro" id="IPR007848">
    <property type="entry name" value="Small_mtfrase_dom"/>
</dbReference>
<dbReference type="EMBL" id="QKOD01000015">
    <property type="protein sequence ID" value="RNJ41778.1"/>
    <property type="molecule type" value="Genomic_DNA"/>
</dbReference>
<reference evidence="5 6" key="1">
    <citation type="journal article" date="2018" name="Mol. Plant Microbe Interact.">
        <title>Taxonomically Different Co-Microsymbionts of a Relict Legume, Oxytropis popoviana, Have Complementary Sets of Symbiotic Genes and Together Increase the Efficiency of Plant Nodulation.</title>
        <authorList>
            <person name="Safronova V."/>
            <person name="Belimov A."/>
            <person name="Sazanova A."/>
            <person name="Chirak E."/>
            <person name="Verkhozina A."/>
            <person name="Kuznetsova I."/>
            <person name="Andronov E."/>
            <person name="Puhalsky J."/>
            <person name="Tikhonovich I."/>
        </authorList>
    </citation>
    <scope>NUCLEOTIDE SEQUENCE [LARGE SCALE GENOMIC DNA]</scope>
    <source>
        <strain evidence="5 6">Opo-235</strain>
    </source>
</reference>
<dbReference type="RefSeq" id="WP_123170065.1">
    <property type="nucleotide sequence ID" value="NZ_QKOD01000015.1"/>
</dbReference>
<dbReference type="InterPro" id="IPR050320">
    <property type="entry name" value="N5-glutamine_MTase"/>
</dbReference>
<dbReference type="GO" id="GO:0008168">
    <property type="term" value="F:methyltransferase activity"/>
    <property type="evidence" value="ECO:0007669"/>
    <property type="project" value="UniProtKB-KW"/>
</dbReference>
<evidence type="ECO:0000259" key="4">
    <source>
        <dbReference type="Pfam" id="PF05175"/>
    </source>
</evidence>
<dbReference type="Pfam" id="PF05175">
    <property type="entry name" value="MTS"/>
    <property type="match status" value="1"/>
</dbReference>
<protein>
    <submittedName>
        <fullName evidence="5">Methyltransferase</fullName>
    </submittedName>
</protein>
<feature type="domain" description="Methyltransferase small" evidence="4">
    <location>
        <begin position="46"/>
        <end position="132"/>
    </location>
</feature>
<sequence length="242" mass="26787">MTDLAQIRTRLKLSQQCTFPAHIKEFGLDLIVNEEVFSPLEFQNWRWLTDNFPPVAGKSILEIGCGFGLPGLYLAKLGALSLLACDINPKAVANTFENAARNGIQNVEVIESDIFNDIPLNRKFDFIFWNYPSIFAPDDYEYKDNLEPGAIDPGYRLLSRFLSQGTEFLTDSGCILLGFASGARDDLLSEIIDANDLAAVLLASGTAPKGNQIYRMFSIRKSSAGHPGRSEEADRRRAPSSC</sequence>
<dbReference type="PANTHER" id="PTHR18895:SF74">
    <property type="entry name" value="MTRF1L RELEASE FACTOR GLUTAMINE METHYLTRANSFERASE"/>
    <property type="match status" value="1"/>
</dbReference>
<accession>A0A3M9X2T4</accession>
<feature type="compositionally biased region" description="Basic and acidic residues" evidence="3">
    <location>
        <begin position="228"/>
        <end position="242"/>
    </location>
</feature>
<comment type="caution">
    <text evidence="5">The sequence shown here is derived from an EMBL/GenBank/DDBJ whole genome shotgun (WGS) entry which is preliminary data.</text>
</comment>
<keyword evidence="5" id="KW-0808">Transferase</keyword>
<evidence type="ECO:0000313" key="5">
    <source>
        <dbReference type="EMBL" id="RNJ41778.1"/>
    </source>
</evidence>